<reference evidence="3" key="1">
    <citation type="submission" date="2014-06" db="EMBL/GenBank/DDBJ databases">
        <authorList>
            <person name="Berkman P.J."/>
        </authorList>
    </citation>
    <scope>NUCLEOTIDE SEQUENCE [LARGE SCALE GENOMIC DNA]</scope>
</reference>
<dbReference type="Proteomes" id="UP000242770">
    <property type="component" value="Unassembled WGS sequence"/>
</dbReference>
<organism evidence="2 3">
    <name type="scientific">Sporisorium scitamineum</name>
    <dbReference type="NCBI Taxonomy" id="49012"/>
    <lineage>
        <taxon>Eukaryota</taxon>
        <taxon>Fungi</taxon>
        <taxon>Dikarya</taxon>
        <taxon>Basidiomycota</taxon>
        <taxon>Ustilaginomycotina</taxon>
        <taxon>Ustilaginomycetes</taxon>
        <taxon>Ustilaginales</taxon>
        <taxon>Ustilaginaceae</taxon>
        <taxon>Sporisorium</taxon>
    </lineage>
</organism>
<sequence>MHSSSAQASAALSIPKSDDADQIEQGIDQEMDDTHEPSAQVEEDLIDVEDPPPKMMSAGTQDVQHTLSKQEFTQSCQAQQQATTNLSISLAASMHTPKQANLQTTTLTIVHPSQDVQNLQQLALAAVASTPNIDPGASNSNQHLSSNSNMALPPPPSTLLPQDLGRHPGIRF</sequence>
<feature type="region of interest" description="Disordered" evidence="1">
    <location>
        <begin position="133"/>
        <end position="172"/>
    </location>
</feature>
<feature type="region of interest" description="Disordered" evidence="1">
    <location>
        <begin position="1"/>
        <end position="63"/>
    </location>
</feature>
<feature type="compositionally biased region" description="Acidic residues" evidence="1">
    <location>
        <begin position="41"/>
        <end position="50"/>
    </location>
</feature>
<dbReference type="AlphaFoldDB" id="A0A0F7S8R3"/>
<keyword evidence="3" id="KW-1185">Reference proteome</keyword>
<evidence type="ECO:0000313" key="3">
    <source>
        <dbReference type="Proteomes" id="UP000242770"/>
    </source>
</evidence>
<name>A0A0F7S8R3_9BASI</name>
<protein>
    <submittedName>
        <fullName evidence="2">Uncharacterized protein</fullName>
    </submittedName>
</protein>
<gene>
    <name evidence="2" type="primary">SSCI38890.1</name>
</gene>
<feature type="compositionally biased region" description="Low complexity" evidence="1">
    <location>
        <begin position="138"/>
        <end position="149"/>
    </location>
</feature>
<feature type="compositionally biased region" description="Low complexity" evidence="1">
    <location>
        <begin position="1"/>
        <end position="13"/>
    </location>
</feature>
<evidence type="ECO:0000313" key="2">
    <source>
        <dbReference type="EMBL" id="CDW97754.1"/>
    </source>
</evidence>
<accession>A0A0F7S8R3</accession>
<evidence type="ECO:0000256" key="1">
    <source>
        <dbReference type="SAM" id="MobiDB-lite"/>
    </source>
</evidence>
<proteinExistence type="predicted"/>
<dbReference type="EMBL" id="CCFA01002268">
    <property type="protein sequence ID" value="CDW97754.1"/>
    <property type="molecule type" value="Genomic_DNA"/>
</dbReference>